<evidence type="ECO:0000259" key="1">
    <source>
        <dbReference type="PROSITE" id="PS51084"/>
    </source>
</evidence>
<dbReference type="CDD" id="cd01276">
    <property type="entry name" value="PKCI_related"/>
    <property type="match status" value="1"/>
</dbReference>
<name>A0A3B0XSQ7_9ZZZZ</name>
<dbReference type="AlphaFoldDB" id="A0A3B0XSQ7"/>
<keyword evidence="2" id="KW-0378">Hydrolase</keyword>
<dbReference type="Pfam" id="PF01230">
    <property type="entry name" value="HIT"/>
    <property type="match status" value="1"/>
</dbReference>
<proteinExistence type="predicted"/>
<dbReference type="EMBL" id="UOFI01000200">
    <property type="protein sequence ID" value="VAW70591.1"/>
    <property type="molecule type" value="Genomic_DNA"/>
</dbReference>
<accession>A0A3B0XSQ7</accession>
<dbReference type="SUPFAM" id="SSF54197">
    <property type="entry name" value="HIT-like"/>
    <property type="match status" value="1"/>
</dbReference>
<dbReference type="GO" id="GO:0004081">
    <property type="term" value="F:bis(5'-nucleosyl)-tetraphosphatase (asymmetrical) activity"/>
    <property type="evidence" value="ECO:0007669"/>
    <property type="project" value="UniProtKB-EC"/>
</dbReference>
<protein>
    <submittedName>
        <fullName evidence="2">Bis(5'-nucleosyl)-tetraphosphatase (Asymmetrical)</fullName>
        <ecNumber evidence="2">3.6.1.17</ecNumber>
    </submittedName>
</protein>
<dbReference type="InterPro" id="IPR019808">
    <property type="entry name" value="Histidine_triad_CS"/>
</dbReference>
<dbReference type="InterPro" id="IPR036265">
    <property type="entry name" value="HIT-like_sf"/>
</dbReference>
<dbReference type="PANTHER" id="PTHR23089">
    <property type="entry name" value="HISTIDINE TRIAD HIT PROTEIN"/>
    <property type="match status" value="1"/>
</dbReference>
<gene>
    <name evidence="2" type="ORF">MNBD_GAMMA09-648</name>
</gene>
<dbReference type="Gene3D" id="3.30.428.10">
    <property type="entry name" value="HIT-like"/>
    <property type="match status" value="1"/>
</dbReference>
<dbReference type="InterPro" id="IPR001310">
    <property type="entry name" value="Histidine_triad_HIT"/>
</dbReference>
<organism evidence="2">
    <name type="scientific">hydrothermal vent metagenome</name>
    <dbReference type="NCBI Taxonomy" id="652676"/>
    <lineage>
        <taxon>unclassified sequences</taxon>
        <taxon>metagenomes</taxon>
        <taxon>ecological metagenomes</taxon>
    </lineage>
</organism>
<dbReference type="InterPro" id="IPR011146">
    <property type="entry name" value="HIT-like"/>
</dbReference>
<evidence type="ECO:0000313" key="2">
    <source>
        <dbReference type="EMBL" id="VAW70591.1"/>
    </source>
</evidence>
<dbReference type="PRINTS" id="PR00332">
    <property type="entry name" value="HISTRIAD"/>
</dbReference>
<dbReference type="PROSITE" id="PS51084">
    <property type="entry name" value="HIT_2"/>
    <property type="match status" value="1"/>
</dbReference>
<feature type="domain" description="HIT" evidence="1">
    <location>
        <begin position="9"/>
        <end position="118"/>
    </location>
</feature>
<reference evidence="2" key="1">
    <citation type="submission" date="2018-06" db="EMBL/GenBank/DDBJ databases">
        <authorList>
            <person name="Zhirakovskaya E."/>
        </authorList>
    </citation>
    <scope>NUCLEOTIDE SEQUENCE</scope>
</reference>
<sequence length="118" mass="13145">MSQNISDCLFCKIVNGDIPSDIVYQDDDVIAFRDLSPQAPVHFLVIPRKHISTINDIQADDAELMGKLYLAAKTVAKQEGVNESGYRCVMNCNDEGGQTVHHIHLHVLGKRQMTWPPG</sequence>
<dbReference type="EC" id="3.6.1.17" evidence="2"/>
<dbReference type="PROSITE" id="PS00892">
    <property type="entry name" value="HIT_1"/>
    <property type="match status" value="1"/>
</dbReference>